<comment type="subcellular location">
    <subcellularLocation>
        <location evidence="1">Nucleus</location>
    </subcellularLocation>
</comment>
<feature type="compositionally biased region" description="Basic and acidic residues" evidence="5">
    <location>
        <begin position="383"/>
        <end position="414"/>
    </location>
</feature>
<keyword evidence="4" id="KW-0539">Nucleus</keyword>
<feature type="compositionally biased region" description="Low complexity" evidence="5">
    <location>
        <begin position="426"/>
        <end position="444"/>
    </location>
</feature>
<dbReference type="Proteomes" id="UP000285301">
    <property type="component" value="Unassembled WGS sequence"/>
</dbReference>
<dbReference type="OrthoDB" id="10260285at2759"/>
<feature type="compositionally biased region" description="Low complexity" evidence="5">
    <location>
        <begin position="1"/>
        <end position="17"/>
    </location>
</feature>
<gene>
    <name evidence="8" type="ORF">B4U79_05344</name>
    <name evidence="6" type="ORF">B4U79_08416</name>
    <name evidence="7" type="ORF">B4U79_11515</name>
</gene>
<feature type="region of interest" description="Disordered" evidence="5">
    <location>
        <begin position="369"/>
        <end position="474"/>
    </location>
</feature>
<dbReference type="PANTHER" id="PTHR23188:SF12">
    <property type="entry name" value="RNA POLYMERASE II-ASSOCIATED FACTOR 1 HOMOLOG"/>
    <property type="match status" value="1"/>
</dbReference>
<name>A0A3S3P5P0_9ACAR</name>
<organism evidence="7 9">
    <name type="scientific">Dinothrombium tinctorium</name>
    <dbReference type="NCBI Taxonomy" id="1965070"/>
    <lineage>
        <taxon>Eukaryota</taxon>
        <taxon>Metazoa</taxon>
        <taxon>Ecdysozoa</taxon>
        <taxon>Arthropoda</taxon>
        <taxon>Chelicerata</taxon>
        <taxon>Arachnida</taxon>
        <taxon>Acari</taxon>
        <taxon>Acariformes</taxon>
        <taxon>Trombidiformes</taxon>
        <taxon>Prostigmata</taxon>
        <taxon>Anystina</taxon>
        <taxon>Parasitengona</taxon>
        <taxon>Trombidioidea</taxon>
        <taxon>Trombidiidae</taxon>
        <taxon>Dinothrombium</taxon>
    </lineage>
</organism>
<accession>A0A3S3P5P0</accession>
<evidence type="ECO:0000256" key="1">
    <source>
        <dbReference type="ARBA" id="ARBA00004123"/>
    </source>
</evidence>
<evidence type="ECO:0000313" key="7">
    <source>
        <dbReference type="EMBL" id="RWS05727.1"/>
    </source>
</evidence>
<dbReference type="EMBL" id="NCKU01004115">
    <property type="protein sequence ID" value="RWS06428.1"/>
    <property type="molecule type" value="Genomic_DNA"/>
</dbReference>
<dbReference type="GO" id="GO:0003682">
    <property type="term" value="F:chromatin binding"/>
    <property type="evidence" value="ECO:0007669"/>
    <property type="project" value="TreeGrafter"/>
</dbReference>
<keyword evidence="9" id="KW-1185">Reference proteome</keyword>
<reference evidence="7" key="2">
    <citation type="submission" date="2018-11" db="EMBL/GenBank/DDBJ databases">
        <title>Trombidioid mite genomics.</title>
        <authorList>
            <person name="Dong X."/>
        </authorList>
    </citation>
    <scope>NUCLEOTIDE SEQUENCE</scope>
    <source>
        <strain evidence="7">UoL-WK</strain>
    </source>
</reference>
<dbReference type="GO" id="GO:0006368">
    <property type="term" value="P:transcription elongation by RNA polymerase II"/>
    <property type="evidence" value="ECO:0007669"/>
    <property type="project" value="InterPro"/>
</dbReference>
<evidence type="ECO:0000313" key="6">
    <source>
        <dbReference type="EMBL" id="RWS05721.1"/>
    </source>
</evidence>
<dbReference type="GO" id="GO:0000993">
    <property type="term" value="F:RNA polymerase II complex binding"/>
    <property type="evidence" value="ECO:0007669"/>
    <property type="project" value="TreeGrafter"/>
</dbReference>
<evidence type="ECO:0000313" key="8">
    <source>
        <dbReference type="EMBL" id="RWS06428.1"/>
    </source>
</evidence>
<evidence type="ECO:0000313" key="9">
    <source>
        <dbReference type="Proteomes" id="UP000285301"/>
    </source>
</evidence>
<evidence type="ECO:0000256" key="5">
    <source>
        <dbReference type="SAM" id="MobiDB-lite"/>
    </source>
</evidence>
<comment type="similarity">
    <text evidence="2">Belongs to the PAF1 family.</text>
</comment>
<evidence type="ECO:0000256" key="3">
    <source>
        <dbReference type="ARBA" id="ARBA00020462"/>
    </source>
</evidence>
<dbReference type="PANTHER" id="PTHR23188">
    <property type="entry name" value="RNA POLYMERASE II-ASSOCIATED FACTOR 1 HOMOLOG"/>
    <property type="match status" value="1"/>
</dbReference>
<dbReference type="EMBL" id="NCKU01004594">
    <property type="protein sequence ID" value="RWS05727.1"/>
    <property type="molecule type" value="Genomic_DNA"/>
</dbReference>
<sequence length="474" mass="54946">MHGVVKSESQSQQQQRKSGGHRQHYFRSELICRIKYSNTLPDIPFDPKFIIYPFDSNRYVQYNATSLERTYKHDLLTEHDLGVSIDLINPDTYAVPLEFSKNPTLPLEDERLLEEETTAPTDSKRSQHHNKVVPWLKKTEYISTEYNRYGASSEKTETKVGYNVKKQLKDDMSYMDRDSQIAAINKTFEDAKKPITEHHSKRGVTPVEILPVFPDFSLWKYPFAQVQFDADPAPLSQMEEMSQAMIRGVMDESGEQFVAYFLPTEETLRKRKRDEENSVEYIEEEEYEYKMAREYNWNVKNKFSKGYEENYFFVFREDGVYYNELETRVRLSKRRSKAGSYANNSKLFVKHRALNENEFKTQDIRLRMLQPPQDEDEETQETETTKADSTEKMEVDESKLTNEEKQIAEEKSADEANVVNGGVLNSSSSSSASESSSGSSSSSESESEDDAEAERKKKVKRDEEEIFGSASESE</sequence>
<dbReference type="AlphaFoldDB" id="A0A3S3P5P0"/>
<reference evidence="7 9" key="1">
    <citation type="journal article" date="2018" name="Gigascience">
        <title>Genomes of trombidid mites reveal novel predicted allergens and laterally-transferred genes associated with secondary metabolism.</title>
        <authorList>
            <person name="Dong X."/>
            <person name="Chaisiri K."/>
            <person name="Xia D."/>
            <person name="Armstrong S.D."/>
            <person name="Fang Y."/>
            <person name="Donnelly M.J."/>
            <person name="Kadowaki T."/>
            <person name="McGarry J.W."/>
            <person name="Darby A.C."/>
            <person name="Makepeace B.L."/>
        </authorList>
    </citation>
    <scope>NUCLEOTIDE SEQUENCE [LARGE SCALE GENOMIC DNA]</scope>
    <source>
        <strain evidence="7">UoL-WK</strain>
    </source>
</reference>
<protein>
    <recommendedName>
        <fullName evidence="3">RNA polymerase II-associated factor 1 homolog</fullName>
    </recommendedName>
</protein>
<dbReference type="InterPro" id="IPR007133">
    <property type="entry name" value="RNA_pol_II-assoc_Paf1"/>
</dbReference>
<comment type="caution">
    <text evidence="7">The sequence shown here is derived from an EMBL/GenBank/DDBJ whole genome shotgun (WGS) entry which is preliminary data.</text>
</comment>
<evidence type="ECO:0000256" key="2">
    <source>
        <dbReference type="ARBA" id="ARBA00007560"/>
    </source>
</evidence>
<evidence type="ECO:0000256" key="4">
    <source>
        <dbReference type="ARBA" id="ARBA00023242"/>
    </source>
</evidence>
<feature type="region of interest" description="Disordered" evidence="5">
    <location>
        <begin position="1"/>
        <end position="22"/>
    </location>
</feature>
<dbReference type="STRING" id="1965070.A0A3S3P5P0"/>
<dbReference type="Pfam" id="PF03985">
    <property type="entry name" value="Paf1"/>
    <property type="match status" value="1"/>
</dbReference>
<dbReference type="GO" id="GO:0016593">
    <property type="term" value="C:Cdc73/Paf1 complex"/>
    <property type="evidence" value="ECO:0007669"/>
    <property type="project" value="InterPro"/>
</dbReference>
<proteinExistence type="inferred from homology"/>
<dbReference type="EMBL" id="NCKU01004598">
    <property type="protein sequence ID" value="RWS05721.1"/>
    <property type="molecule type" value="Genomic_DNA"/>
</dbReference>